<dbReference type="EMBL" id="JADQDM010000025">
    <property type="protein sequence ID" value="MBF9224208.1"/>
    <property type="molecule type" value="Genomic_DNA"/>
</dbReference>
<evidence type="ECO:0000256" key="3">
    <source>
        <dbReference type="ARBA" id="ARBA00022679"/>
    </source>
</evidence>
<feature type="region of interest" description="Disordered" evidence="7">
    <location>
        <begin position="403"/>
        <end position="431"/>
    </location>
</feature>
<accession>A0ABS0IB47</accession>
<gene>
    <name evidence="9" type="ORF">I2H31_24095</name>
</gene>
<dbReference type="InterPro" id="IPR031811">
    <property type="entry name" value="ALGX/ALGJ_SGNH-like"/>
</dbReference>
<evidence type="ECO:0000256" key="4">
    <source>
        <dbReference type="ARBA" id="ARBA00022729"/>
    </source>
</evidence>
<sequence length="431" mass="48927">MTLFIKRMLLGLLLLVVLLPVLQARFRIFAERQLGGSYTLAKWPLLAWESLLNNAYQPELERYLEERVGFRTLFIQGRNQLRFSLFHASSAEHVVVGRNGVVFEDAPVQAYLGVGAMGRARARTQVKRLRRVQQDLASRGIPLLVVLAPNKARHLHQLLPAHLPTPEPGQSDYEVYTSEMQQQGVDFLDFTPLFKTWGDTARYPLFPWGGTHWNAYGATLAADTLLPRLEQLLHAPVPRLRQVGRPTVTASATVMDDDLAAPMNLLWPRAGYPAVYPRLGPAPARPGEKRPNVLFVGDSFTWGLMFPMPFMQHAFDPATRFWYYNLTVYVPDSTERKDPNTPAVGQLNLQQEVESRQLVVVLMTDRNLHTGEFGFTSQLYNLYHPLTAADQARVAQLEKELASKQSWEEGSKPDFPQRMHEQALAAFEQER</sequence>
<dbReference type="Proteomes" id="UP000618931">
    <property type="component" value="Unassembled WGS sequence"/>
</dbReference>
<evidence type="ECO:0000313" key="9">
    <source>
        <dbReference type="EMBL" id="MBF9224208.1"/>
    </source>
</evidence>
<evidence type="ECO:0000256" key="1">
    <source>
        <dbReference type="ARBA" id="ARBA00004418"/>
    </source>
</evidence>
<evidence type="ECO:0000259" key="8">
    <source>
        <dbReference type="Pfam" id="PF16822"/>
    </source>
</evidence>
<evidence type="ECO:0000256" key="2">
    <source>
        <dbReference type="ARBA" id="ARBA00005182"/>
    </source>
</evidence>
<keyword evidence="4" id="KW-0732">Signal</keyword>
<feature type="compositionally biased region" description="Basic and acidic residues" evidence="7">
    <location>
        <begin position="403"/>
        <end position="421"/>
    </location>
</feature>
<keyword evidence="10" id="KW-1185">Reference proteome</keyword>
<name>A0ABS0IB47_9BACT</name>
<evidence type="ECO:0000256" key="5">
    <source>
        <dbReference type="ARBA" id="ARBA00022764"/>
    </source>
</evidence>
<evidence type="ECO:0000313" key="10">
    <source>
        <dbReference type="Proteomes" id="UP000618931"/>
    </source>
</evidence>
<reference evidence="9 10" key="1">
    <citation type="submission" date="2020-11" db="EMBL/GenBank/DDBJ databases">
        <authorList>
            <person name="Kim M.K."/>
        </authorList>
    </citation>
    <scope>NUCLEOTIDE SEQUENCE [LARGE SCALE GENOMIC DNA]</scope>
    <source>
        <strain evidence="9 10">BT662</strain>
    </source>
</reference>
<comment type="caution">
    <text evidence="9">The sequence shown here is derived from an EMBL/GenBank/DDBJ whole genome shotgun (WGS) entry which is preliminary data.</text>
</comment>
<keyword evidence="3" id="KW-0808">Transferase</keyword>
<dbReference type="RefSeq" id="WP_196295627.1">
    <property type="nucleotide sequence ID" value="NZ_JADQDM010000025.1"/>
</dbReference>
<organism evidence="9 10">
    <name type="scientific">Hymenobacter ruricola</name>
    <dbReference type="NCBI Taxonomy" id="2791023"/>
    <lineage>
        <taxon>Bacteria</taxon>
        <taxon>Pseudomonadati</taxon>
        <taxon>Bacteroidota</taxon>
        <taxon>Cytophagia</taxon>
        <taxon>Cytophagales</taxon>
        <taxon>Hymenobacteraceae</taxon>
        <taxon>Hymenobacter</taxon>
    </lineage>
</organism>
<proteinExistence type="predicted"/>
<dbReference type="Pfam" id="PF16822">
    <property type="entry name" value="ALGX"/>
    <property type="match status" value="1"/>
</dbReference>
<evidence type="ECO:0000256" key="6">
    <source>
        <dbReference type="ARBA" id="ARBA00022841"/>
    </source>
</evidence>
<keyword evidence="6" id="KW-0016">Alginate biosynthesis</keyword>
<protein>
    <recommendedName>
        <fullName evidence="8">AlgX/AlgJ SGNH hydrolase-like domain-containing protein</fullName>
    </recommendedName>
</protein>
<dbReference type="SUPFAM" id="SSF52266">
    <property type="entry name" value="SGNH hydrolase"/>
    <property type="match status" value="1"/>
</dbReference>
<feature type="domain" description="AlgX/AlgJ SGNH hydrolase-like" evidence="8">
    <location>
        <begin position="118"/>
        <end position="301"/>
    </location>
</feature>
<keyword evidence="5" id="KW-0574">Periplasm</keyword>
<comment type="subcellular location">
    <subcellularLocation>
        <location evidence="1">Periplasm</location>
    </subcellularLocation>
</comment>
<comment type="pathway">
    <text evidence="2">Glycan biosynthesis; alginate biosynthesis.</text>
</comment>
<evidence type="ECO:0000256" key="7">
    <source>
        <dbReference type="SAM" id="MobiDB-lite"/>
    </source>
</evidence>